<reference evidence="2 3" key="1">
    <citation type="journal article" date="2019" name="Nat. Ecol. Evol.">
        <title>Megaphylogeny resolves global patterns of mushroom evolution.</title>
        <authorList>
            <person name="Varga T."/>
            <person name="Krizsan K."/>
            <person name="Foldi C."/>
            <person name="Dima B."/>
            <person name="Sanchez-Garcia M."/>
            <person name="Sanchez-Ramirez S."/>
            <person name="Szollosi G.J."/>
            <person name="Szarkandi J.G."/>
            <person name="Papp V."/>
            <person name="Albert L."/>
            <person name="Andreopoulos W."/>
            <person name="Angelini C."/>
            <person name="Antonin V."/>
            <person name="Barry K.W."/>
            <person name="Bougher N.L."/>
            <person name="Buchanan P."/>
            <person name="Buyck B."/>
            <person name="Bense V."/>
            <person name="Catcheside P."/>
            <person name="Chovatia M."/>
            <person name="Cooper J."/>
            <person name="Damon W."/>
            <person name="Desjardin D."/>
            <person name="Finy P."/>
            <person name="Geml J."/>
            <person name="Haridas S."/>
            <person name="Hughes K."/>
            <person name="Justo A."/>
            <person name="Karasinski D."/>
            <person name="Kautmanova I."/>
            <person name="Kiss B."/>
            <person name="Kocsube S."/>
            <person name="Kotiranta H."/>
            <person name="LaButti K.M."/>
            <person name="Lechner B.E."/>
            <person name="Liimatainen K."/>
            <person name="Lipzen A."/>
            <person name="Lukacs Z."/>
            <person name="Mihaltcheva S."/>
            <person name="Morgado L.N."/>
            <person name="Niskanen T."/>
            <person name="Noordeloos M.E."/>
            <person name="Ohm R.A."/>
            <person name="Ortiz-Santana B."/>
            <person name="Ovrebo C."/>
            <person name="Racz N."/>
            <person name="Riley R."/>
            <person name="Savchenko A."/>
            <person name="Shiryaev A."/>
            <person name="Soop K."/>
            <person name="Spirin V."/>
            <person name="Szebenyi C."/>
            <person name="Tomsovsky M."/>
            <person name="Tulloss R.E."/>
            <person name="Uehling J."/>
            <person name="Grigoriev I.V."/>
            <person name="Vagvolgyi C."/>
            <person name="Papp T."/>
            <person name="Martin F.M."/>
            <person name="Miettinen O."/>
            <person name="Hibbett D.S."/>
            <person name="Nagy L.G."/>
        </authorList>
    </citation>
    <scope>NUCLEOTIDE SEQUENCE [LARGE SCALE GENOMIC DNA]</scope>
    <source>
        <strain evidence="2 3">CBS 962.96</strain>
    </source>
</reference>
<dbReference type="CDD" id="cd04301">
    <property type="entry name" value="NAT_SF"/>
    <property type="match status" value="1"/>
</dbReference>
<dbReference type="InterPro" id="IPR000182">
    <property type="entry name" value="GNAT_dom"/>
</dbReference>
<evidence type="ECO:0000259" key="1">
    <source>
        <dbReference type="PROSITE" id="PS51186"/>
    </source>
</evidence>
<organism evidence="2 3">
    <name type="scientific">Dendrothele bispora (strain CBS 962.96)</name>
    <dbReference type="NCBI Taxonomy" id="1314807"/>
    <lineage>
        <taxon>Eukaryota</taxon>
        <taxon>Fungi</taxon>
        <taxon>Dikarya</taxon>
        <taxon>Basidiomycota</taxon>
        <taxon>Agaricomycotina</taxon>
        <taxon>Agaricomycetes</taxon>
        <taxon>Agaricomycetidae</taxon>
        <taxon>Agaricales</taxon>
        <taxon>Agaricales incertae sedis</taxon>
        <taxon>Dendrothele</taxon>
    </lineage>
</organism>
<dbReference type="GO" id="GO:0016747">
    <property type="term" value="F:acyltransferase activity, transferring groups other than amino-acyl groups"/>
    <property type="evidence" value="ECO:0007669"/>
    <property type="project" value="InterPro"/>
</dbReference>
<feature type="domain" description="N-acetyltransferase" evidence="1">
    <location>
        <begin position="8"/>
        <end position="166"/>
    </location>
</feature>
<name>A0A4S8M3L7_DENBC</name>
<evidence type="ECO:0000313" key="3">
    <source>
        <dbReference type="Proteomes" id="UP000297245"/>
    </source>
</evidence>
<dbReference type="OrthoDB" id="410198at2759"/>
<dbReference type="AlphaFoldDB" id="A0A4S8M3L7"/>
<gene>
    <name evidence="2" type="ORF">K435DRAFT_99337</name>
</gene>
<keyword evidence="3" id="KW-1185">Reference proteome</keyword>
<accession>A0A4S8M3L7</accession>
<dbReference type="Pfam" id="PF00583">
    <property type="entry name" value="Acetyltransf_1"/>
    <property type="match status" value="1"/>
</dbReference>
<dbReference type="PROSITE" id="PS51186">
    <property type="entry name" value="GNAT"/>
    <property type="match status" value="1"/>
</dbReference>
<sequence length="174" mass="19546">MVLDSSSLIILPITVDQTLPLRQEVLWPSLPIEKVKLPEDSNGWHFGAFLDGTEEAVAVISIFREPVATYLTKSNDHNAGTKQLLDTSTARFRKFACKATLQGRGIGTQLLQHALNFARTELGAKTVWCDARTATSQWYEKRGLTPFGDRFFKGPVEYVRMRIDFDAFPIDGKI</sequence>
<dbReference type="SUPFAM" id="SSF55729">
    <property type="entry name" value="Acyl-CoA N-acyltransferases (Nat)"/>
    <property type="match status" value="1"/>
</dbReference>
<dbReference type="Gene3D" id="3.40.630.30">
    <property type="match status" value="1"/>
</dbReference>
<proteinExistence type="predicted"/>
<dbReference type="InterPro" id="IPR016181">
    <property type="entry name" value="Acyl_CoA_acyltransferase"/>
</dbReference>
<evidence type="ECO:0000313" key="2">
    <source>
        <dbReference type="EMBL" id="THU96298.1"/>
    </source>
</evidence>
<dbReference type="Proteomes" id="UP000297245">
    <property type="component" value="Unassembled WGS sequence"/>
</dbReference>
<dbReference type="EMBL" id="ML179180">
    <property type="protein sequence ID" value="THU96298.1"/>
    <property type="molecule type" value="Genomic_DNA"/>
</dbReference>
<protein>
    <recommendedName>
        <fullName evidence="1">N-acetyltransferase domain-containing protein</fullName>
    </recommendedName>
</protein>